<evidence type="ECO:0000259" key="7">
    <source>
        <dbReference type="SMART" id="SM00849"/>
    </source>
</evidence>
<evidence type="ECO:0000313" key="8">
    <source>
        <dbReference type="EMBL" id="ACD95475.1"/>
    </source>
</evidence>
<keyword evidence="2" id="KW-1003">Cell membrane</keyword>
<dbReference type="AlphaFoldDB" id="B3EB81"/>
<protein>
    <submittedName>
        <fullName evidence="8">DNA internalization-related competence protein ComEC/Rec2</fullName>
    </submittedName>
</protein>
<feature type="transmembrane region" description="Helical" evidence="6">
    <location>
        <begin position="417"/>
        <end position="438"/>
    </location>
</feature>
<feature type="transmembrane region" description="Helical" evidence="6">
    <location>
        <begin position="484"/>
        <end position="503"/>
    </location>
</feature>
<feature type="transmembrane region" description="Helical" evidence="6">
    <location>
        <begin position="252"/>
        <end position="275"/>
    </location>
</feature>
<evidence type="ECO:0000256" key="2">
    <source>
        <dbReference type="ARBA" id="ARBA00022475"/>
    </source>
</evidence>
<dbReference type="InterPro" id="IPR035681">
    <property type="entry name" value="ComA-like_MBL"/>
</dbReference>
<evidence type="ECO:0000313" key="9">
    <source>
        <dbReference type="Proteomes" id="UP000002420"/>
    </source>
</evidence>
<feature type="transmembrane region" description="Helical" evidence="6">
    <location>
        <begin position="287"/>
        <end position="305"/>
    </location>
</feature>
<dbReference type="Pfam" id="PF13567">
    <property type="entry name" value="DUF4131"/>
    <property type="match status" value="1"/>
</dbReference>
<dbReference type="InterPro" id="IPR052159">
    <property type="entry name" value="Competence_DNA_uptake"/>
</dbReference>
<sequence>MIPERPLVIPLAFLAAGSLAEYLLAIPFSRLIPVVLLVLLVFALPFRKQVLFSCLLALFWMSWEMAALAPRLDIRNVRTGISGYEGKQLLVEGIVVRRPAILPEGERLVLQVERVFAGSAESLSSGSLLLTIAKGHGSWLTGDRIRCPVKVRVPQLLGLPGEFDYGRYLTLRGIEATGWIPDAESVVLMRGAARASWQRSIDSLAMRSQEFIRQCLPDSAQRGVVLALATGNQQEVPPDVAAAYTRAGVTHILSVSGFHVGVVTAVWVIMLRWLMLRWEWLALQLDLRRAALLSTLPVMLLYLVFTGGAPATARSVFMVAAVVLAAWSEREIDLLDALLLAAFVLLLQDPAVLFNLSFQLSFLSLWGLLVLTPLLTKPVEHLLKQEWQRMTVLFFAASLAAVLATMAPVLASFHQVSFTGIAANLVVVPLLGYGATVLATMAVPLSFFMPSFAALVLMFTGWLVQLSNTFVQWIARVPVLHSFSAGSTDVVITIALLAVLGFVHGRRTRMYAGSLLLVALVLVHLWPGPALDGKLRMTFLSVGQGDATLIQLPDGRTMLVDGGGYLRDTGRDFGERYLVPALHGLSVKQIDIMVLSHPHPDHLGGLPAVAEQFKVGEYWQAKGSAQGADYQRLINALAHQKTTTRILQQGDRLQVGEGVLVSVLSSPQGEQSLKTDNDDSLVLQLQQAGFSALMMGDAGFPVEEMLLSQGIGPATVLKVGHHGSKTATGESFLRRIKPNVAVVSVGAGNSFGLPADETLDKIRHQGAVLYRTDQQGTIQLLSDGHTYTVGPLVTENGLVRAIRRFALTASNQLR</sequence>
<evidence type="ECO:0000256" key="4">
    <source>
        <dbReference type="ARBA" id="ARBA00022989"/>
    </source>
</evidence>
<dbReference type="Proteomes" id="UP000002420">
    <property type="component" value="Chromosome"/>
</dbReference>
<dbReference type="eggNOG" id="COG0658">
    <property type="taxonomic scope" value="Bacteria"/>
</dbReference>
<dbReference type="HOGENOM" id="CLU_010363_2_1_7"/>
<feature type="domain" description="Metallo-beta-lactamase" evidence="7">
    <location>
        <begin position="544"/>
        <end position="747"/>
    </location>
</feature>
<dbReference type="InterPro" id="IPR036866">
    <property type="entry name" value="RibonucZ/Hydroxyglut_hydro"/>
</dbReference>
<dbReference type="InterPro" id="IPR004477">
    <property type="entry name" value="ComEC_N"/>
</dbReference>
<evidence type="ECO:0000256" key="6">
    <source>
        <dbReference type="SAM" id="Phobius"/>
    </source>
</evidence>
<dbReference type="SUPFAM" id="SSF56281">
    <property type="entry name" value="Metallo-hydrolase/oxidoreductase"/>
    <property type="match status" value="1"/>
</dbReference>
<dbReference type="NCBIfam" id="TIGR00361">
    <property type="entry name" value="ComEC_Rec2"/>
    <property type="match status" value="1"/>
</dbReference>
<keyword evidence="3 6" id="KW-0812">Transmembrane</keyword>
<gene>
    <name evidence="8" type="ordered locus">Glov_1759</name>
</gene>
<dbReference type="SMART" id="SM00849">
    <property type="entry name" value="Lactamase_B"/>
    <property type="match status" value="1"/>
</dbReference>
<keyword evidence="5 6" id="KW-0472">Membrane</keyword>
<dbReference type="RefSeq" id="WP_012469815.1">
    <property type="nucleotide sequence ID" value="NC_010814.1"/>
</dbReference>
<feature type="transmembrane region" description="Helical" evidence="6">
    <location>
        <begin position="510"/>
        <end position="527"/>
    </location>
</feature>
<evidence type="ECO:0000256" key="3">
    <source>
        <dbReference type="ARBA" id="ARBA00022692"/>
    </source>
</evidence>
<dbReference type="InterPro" id="IPR001279">
    <property type="entry name" value="Metallo-B-lactamas"/>
</dbReference>
<dbReference type="InterPro" id="IPR025405">
    <property type="entry name" value="DUF4131"/>
</dbReference>
<dbReference type="OrthoDB" id="9790149at2"/>
<feature type="transmembrane region" description="Helical" evidence="6">
    <location>
        <begin position="30"/>
        <end position="46"/>
    </location>
</feature>
<dbReference type="Pfam" id="PF00753">
    <property type="entry name" value="Lactamase_B"/>
    <property type="match status" value="1"/>
</dbReference>
<feature type="transmembrane region" description="Helical" evidence="6">
    <location>
        <begin position="391"/>
        <end position="411"/>
    </location>
</feature>
<dbReference type="InterPro" id="IPR004797">
    <property type="entry name" value="Competence_ComEC/Rec2"/>
</dbReference>
<dbReference type="GO" id="GO:0005886">
    <property type="term" value="C:plasma membrane"/>
    <property type="evidence" value="ECO:0007669"/>
    <property type="project" value="UniProtKB-SubCell"/>
</dbReference>
<keyword evidence="4 6" id="KW-1133">Transmembrane helix</keyword>
<dbReference type="CDD" id="cd07731">
    <property type="entry name" value="ComA-like_MBL-fold"/>
    <property type="match status" value="1"/>
</dbReference>
<dbReference type="eggNOG" id="COG2333">
    <property type="taxonomic scope" value="Bacteria"/>
</dbReference>
<feature type="transmembrane region" description="Helical" evidence="6">
    <location>
        <begin position="51"/>
        <end position="69"/>
    </location>
</feature>
<accession>B3EB81</accession>
<keyword evidence="9" id="KW-1185">Reference proteome</keyword>
<proteinExistence type="predicted"/>
<dbReference type="STRING" id="398767.Glov_1759"/>
<reference evidence="8 9" key="1">
    <citation type="submission" date="2008-05" db="EMBL/GenBank/DDBJ databases">
        <title>Complete sequence of chromosome of Geobacter lovleyi SZ.</title>
        <authorList>
            <consortium name="US DOE Joint Genome Institute"/>
            <person name="Lucas S."/>
            <person name="Copeland A."/>
            <person name="Lapidus A."/>
            <person name="Glavina del Rio T."/>
            <person name="Dalin E."/>
            <person name="Tice H."/>
            <person name="Bruce D."/>
            <person name="Goodwin L."/>
            <person name="Pitluck S."/>
            <person name="Chertkov O."/>
            <person name="Meincke L."/>
            <person name="Brettin T."/>
            <person name="Detter J.C."/>
            <person name="Han C."/>
            <person name="Tapia R."/>
            <person name="Kuske C.R."/>
            <person name="Schmutz J."/>
            <person name="Larimer F."/>
            <person name="Land M."/>
            <person name="Hauser L."/>
            <person name="Kyrpides N."/>
            <person name="Mikhailova N."/>
            <person name="Sung Y."/>
            <person name="Fletcher K.E."/>
            <person name="Ritalahti K.M."/>
            <person name="Loeffler F.E."/>
            <person name="Richardson P."/>
        </authorList>
    </citation>
    <scope>NUCLEOTIDE SEQUENCE [LARGE SCALE GENOMIC DNA]</scope>
    <source>
        <strain evidence="9">ATCC BAA-1151 / DSM 17278 / SZ</strain>
    </source>
</reference>
<dbReference type="PANTHER" id="PTHR30619">
    <property type="entry name" value="DNA INTERNALIZATION/COMPETENCE PROTEIN COMEC/REC2"/>
    <property type="match status" value="1"/>
</dbReference>
<dbReference type="EMBL" id="CP001089">
    <property type="protein sequence ID" value="ACD95475.1"/>
    <property type="molecule type" value="Genomic_DNA"/>
</dbReference>
<dbReference type="Gene3D" id="3.60.15.10">
    <property type="entry name" value="Ribonuclease Z/Hydroxyacylglutathione hydrolase-like"/>
    <property type="match status" value="1"/>
</dbReference>
<dbReference type="PANTHER" id="PTHR30619:SF1">
    <property type="entry name" value="RECOMBINATION PROTEIN 2"/>
    <property type="match status" value="1"/>
</dbReference>
<dbReference type="Pfam" id="PF03772">
    <property type="entry name" value="Competence"/>
    <property type="match status" value="1"/>
</dbReference>
<feature type="transmembrane region" description="Helical" evidence="6">
    <location>
        <begin position="445"/>
        <end position="464"/>
    </location>
</feature>
<name>B3EB81_TRIL1</name>
<dbReference type="KEGG" id="glo:Glov_1759"/>
<evidence type="ECO:0000256" key="5">
    <source>
        <dbReference type="ARBA" id="ARBA00023136"/>
    </source>
</evidence>
<dbReference type="NCBIfam" id="TIGR00360">
    <property type="entry name" value="ComEC_N-term"/>
    <property type="match status" value="1"/>
</dbReference>
<dbReference type="GO" id="GO:0030420">
    <property type="term" value="P:establishment of competence for transformation"/>
    <property type="evidence" value="ECO:0007669"/>
    <property type="project" value="InterPro"/>
</dbReference>
<evidence type="ECO:0000256" key="1">
    <source>
        <dbReference type="ARBA" id="ARBA00004651"/>
    </source>
</evidence>
<comment type="subcellular location">
    <subcellularLocation>
        <location evidence="1">Cell membrane</location>
        <topology evidence="1">Multi-pass membrane protein</topology>
    </subcellularLocation>
</comment>
<feature type="transmembrane region" description="Helical" evidence="6">
    <location>
        <begin position="360"/>
        <end position="379"/>
    </location>
</feature>
<organism evidence="8 9">
    <name type="scientific">Trichlorobacter lovleyi (strain ATCC BAA-1151 / DSM 17278 / SZ)</name>
    <name type="common">Geobacter lovleyi</name>
    <dbReference type="NCBI Taxonomy" id="398767"/>
    <lineage>
        <taxon>Bacteria</taxon>
        <taxon>Pseudomonadati</taxon>
        <taxon>Thermodesulfobacteriota</taxon>
        <taxon>Desulfuromonadia</taxon>
        <taxon>Geobacterales</taxon>
        <taxon>Geobacteraceae</taxon>
        <taxon>Trichlorobacter</taxon>
    </lineage>
</organism>